<sequence length="91" mass="10298">MWLPYGRDLTREAAHLVDEFPSTRGRVDRVVYAPGDWSVVSDEVWTRYGRVKVGYMTAARGRALVLVRLTSGEVLKIRVAWPGAAVLRLVR</sequence>
<dbReference type="Pfam" id="PF19457">
    <property type="entry name" value="DUF5994"/>
    <property type="match status" value="1"/>
</dbReference>
<organism evidence="1 2">
    <name type="scientific">Nocardioides bruguierae</name>
    <dbReference type="NCBI Taxonomy" id="2945102"/>
    <lineage>
        <taxon>Bacteria</taxon>
        <taxon>Bacillati</taxon>
        <taxon>Actinomycetota</taxon>
        <taxon>Actinomycetes</taxon>
        <taxon>Propionibacteriales</taxon>
        <taxon>Nocardioidaceae</taxon>
        <taxon>Nocardioides</taxon>
    </lineage>
</organism>
<proteinExistence type="predicted"/>
<name>A0A9X2D7K0_9ACTN</name>
<keyword evidence="2" id="KW-1185">Reference proteome</keyword>
<gene>
    <name evidence="1" type="ORF">M8330_09950</name>
</gene>
<accession>A0A9X2D7K0</accession>
<dbReference type="EMBL" id="JAMOIL010000011">
    <property type="protein sequence ID" value="MCM0620615.1"/>
    <property type="molecule type" value="Genomic_DNA"/>
</dbReference>
<dbReference type="Proteomes" id="UP001139485">
    <property type="component" value="Unassembled WGS sequence"/>
</dbReference>
<dbReference type="InterPro" id="IPR046036">
    <property type="entry name" value="DUF5994"/>
</dbReference>
<protein>
    <submittedName>
        <fullName evidence="1">DUF5994 family protein</fullName>
    </submittedName>
</protein>
<comment type="caution">
    <text evidence="1">The sequence shown here is derived from an EMBL/GenBank/DDBJ whole genome shotgun (WGS) entry which is preliminary data.</text>
</comment>
<evidence type="ECO:0000313" key="2">
    <source>
        <dbReference type="Proteomes" id="UP001139485"/>
    </source>
</evidence>
<dbReference type="AlphaFoldDB" id="A0A9X2D7K0"/>
<reference evidence="1" key="1">
    <citation type="submission" date="2022-05" db="EMBL/GenBank/DDBJ databases">
        <authorList>
            <person name="Tuo L."/>
        </authorList>
    </citation>
    <scope>NUCLEOTIDE SEQUENCE</scope>
    <source>
        <strain evidence="1">BSK12Z-4</strain>
    </source>
</reference>
<evidence type="ECO:0000313" key="1">
    <source>
        <dbReference type="EMBL" id="MCM0620615.1"/>
    </source>
</evidence>